<evidence type="ECO:0000313" key="2">
    <source>
        <dbReference type="EMBL" id="KAJ1156424.1"/>
    </source>
</evidence>
<accession>A0AAV7RYX0</accession>
<evidence type="ECO:0000313" key="3">
    <source>
        <dbReference type="Proteomes" id="UP001066276"/>
    </source>
</evidence>
<keyword evidence="3" id="KW-1185">Reference proteome</keyword>
<evidence type="ECO:0000256" key="1">
    <source>
        <dbReference type="SAM" id="Coils"/>
    </source>
</evidence>
<gene>
    <name evidence="2" type="ORF">NDU88_009143</name>
</gene>
<protein>
    <submittedName>
        <fullName evidence="2">Uncharacterized protein</fullName>
    </submittedName>
</protein>
<keyword evidence="1" id="KW-0175">Coiled coil</keyword>
<dbReference type="EMBL" id="JANPWB010000009">
    <property type="protein sequence ID" value="KAJ1156424.1"/>
    <property type="molecule type" value="Genomic_DNA"/>
</dbReference>
<proteinExistence type="predicted"/>
<feature type="coiled-coil region" evidence="1">
    <location>
        <begin position="37"/>
        <end position="64"/>
    </location>
</feature>
<dbReference type="Proteomes" id="UP001066276">
    <property type="component" value="Chromosome 5"/>
</dbReference>
<sequence length="107" mass="12007">MDQEVRQGFLVSQNNQKGIQEVGEALATKMDVSAQRTQILENQVVQLNETVEKHTNDIEALRITGNQNAERLEVLENNARRNNIKIMNVPEGVYGDNIKMFVVGLGV</sequence>
<reference evidence="2" key="1">
    <citation type="journal article" date="2022" name="bioRxiv">
        <title>Sequencing and chromosome-scale assembly of the giantPleurodeles waltlgenome.</title>
        <authorList>
            <person name="Brown T."/>
            <person name="Elewa A."/>
            <person name="Iarovenko S."/>
            <person name="Subramanian E."/>
            <person name="Araus A.J."/>
            <person name="Petzold A."/>
            <person name="Susuki M."/>
            <person name="Suzuki K.-i.T."/>
            <person name="Hayashi T."/>
            <person name="Toyoda A."/>
            <person name="Oliveira C."/>
            <person name="Osipova E."/>
            <person name="Leigh N.D."/>
            <person name="Simon A."/>
            <person name="Yun M.H."/>
        </authorList>
    </citation>
    <scope>NUCLEOTIDE SEQUENCE</scope>
    <source>
        <strain evidence="2">20211129_DDA</strain>
        <tissue evidence="2">Liver</tissue>
    </source>
</reference>
<comment type="caution">
    <text evidence="2">The sequence shown here is derived from an EMBL/GenBank/DDBJ whole genome shotgun (WGS) entry which is preliminary data.</text>
</comment>
<organism evidence="2 3">
    <name type="scientific">Pleurodeles waltl</name>
    <name type="common">Iberian ribbed newt</name>
    <dbReference type="NCBI Taxonomy" id="8319"/>
    <lineage>
        <taxon>Eukaryota</taxon>
        <taxon>Metazoa</taxon>
        <taxon>Chordata</taxon>
        <taxon>Craniata</taxon>
        <taxon>Vertebrata</taxon>
        <taxon>Euteleostomi</taxon>
        <taxon>Amphibia</taxon>
        <taxon>Batrachia</taxon>
        <taxon>Caudata</taxon>
        <taxon>Salamandroidea</taxon>
        <taxon>Salamandridae</taxon>
        <taxon>Pleurodelinae</taxon>
        <taxon>Pleurodeles</taxon>
    </lineage>
</organism>
<name>A0AAV7RYX0_PLEWA</name>
<dbReference type="AlphaFoldDB" id="A0AAV7RYX0"/>